<sequence>MVLGVLTIIAGGLMQLLKWEFAIPTLTTGLTIVTAYILKDIFNSEKKEKRDNNNEEIRDIAQKGALPYFIVELRLTTSFCTF</sequence>
<evidence type="ECO:0000313" key="1">
    <source>
        <dbReference type="EMBL" id="UWX56197.1"/>
    </source>
</evidence>
<organism evidence="1 2">
    <name type="scientific">Maribacter litopenaei</name>
    <dbReference type="NCBI Taxonomy" id="2976127"/>
    <lineage>
        <taxon>Bacteria</taxon>
        <taxon>Pseudomonadati</taxon>
        <taxon>Bacteroidota</taxon>
        <taxon>Flavobacteriia</taxon>
        <taxon>Flavobacteriales</taxon>
        <taxon>Flavobacteriaceae</taxon>
        <taxon>Maribacter</taxon>
    </lineage>
</organism>
<dbReference type="Proteomes" id="UP001059209">
    <property type="component" value="Chromosome"/>
</dbReference>
<proteinExistence type="predicted"/>
<accession>A0ABY5YAX0</accession>
<gene>
    <name evidence="1" type="ORF">NYZ99_08065</name>
</gene>
<keyword evidence="2" id="KW-1185">Reference proteome</keyword>
<dbReference type="RefSeq" id="WP_260574781.1">
    <property type="nucleotide sequence ID" value="NZ_CP104205.1"/>
</dbReference>
<dbReference type="EMBL" id="CP104205">
    <property type="protein sequence ID" value="UWX56197.1"/>
    <property type="molecule type" value="Genomic_DNA"/>
</dbReference>
<protein>
    <submittedName>
        <fullName evidence="1">Uncharacterized protein</fullName>
    </submittedName>
</protein>
<evidence type="ECO:0000313" key="2">
    <source>
        <dbReference type="Proteomes" id="UP001059209"/>
    </source>
</evidence>
<reference evidence="1" key="1">
    <citation type="submission" date="2022-09" db="EMBL/GenBank/DDBJ databases">
        <title>Maribacter litopenaei sp. nov., isolated from the intestinal tract of the Pacific White Shrimp, Litopenaeus vannamei.</title>
        <authorList>
            <person name="Kim S.Y."/>
            <person name="Hwang C.Y."/>
        </authorList>
    </citation>
    <scope>NUCLEOTIDE SEQUENCE</scope>
    <source>
        <strain evidence="1">HL-LV01</strain>
    </source>
</reference>
<name>A0ABY5YAX0_9FLAO</name>